<dbReference type="Proteomes" id="UP001209755">
    <property type="component" value="Unassembled WGS sequence"/>
</dbReference>
<reference evidence="3" key="1">
    <citation type="submission" date="2023-07" db="EMBL/GenBank/DDBJ databases">
        <title>Genome sequencing of Purple Non-Sulfur Bacteria from various extreme environments.</title>
        <authorList>
            <person name="Mayer M."/>
        </authorList>
    </citation>
    <scope>NUCLEOTIDE SEQUENCE [LARGE SCALE GENOMIC DNA]</scope>
    <source>
        <strain evidence="3">DSM 17935</strain>
    </source>
</reference>
<evidence type="ECO:0000313" key="2">
    <source>
        <dbReference type="EMBL" id="MCW2309482.1"/>
    </source>
</evidence>
<comment type="caution">
    <text evidence="2">The sequence shown here is derived from an EMBL/GenBank/DDBJ whole genome shotgun (WGS) entry which is preliminary data.</text>
</comment>
<feature type="signal peptide" evidence="1">
    <location>
        <begin position="1"/>
        <end position="25"/>
    </location>
</feature>
<dbReference type="RefSeq" id="WP_264603054.1">
    <property type="nucleotide sequence ID" value="NZ_JAOQNS010000012.1"/>
</dbReference>
<evidence type="ECO:0000313" key="3">
    <source>
        <dbReference type="Proteomes" id="UP001209755"/>
    </source>
</evidence>
<evidence type="ECO:0000256" key="1">
    <source>
        <dbReference type="SAM" id="SignalP"/>
    </source>
</evidence>
<name>A0ABT3HGF8_9HYPH</name>
<proteinExistence type="predicted"/>
<gene>
    <name evidence="2" type="ORF">M2319_003836</name>
</gene>
<dbReference type="EMBL" id="JAOQNS010000012">
    <property type="protein sequence ID" value="MCW2309482.1"/>
    <property type="molecule type" value="Genomic_DNA"/>
</dbReference>
<sequence length="125" mass="14106">MRTRFLVTFAVLCAALLMVSDVASAAAETLTWRVRSEHPNTVAVEFYSQDRNTAWPGDGEVYLIRDWDIHTYSLNCRRGESICYGAWVRNRSSTYWGVGKDNARGCQRCCYVCGGGRTKTQVLNP</sequence>
<feature type="chain" id="PRO_5047057153" evidence="1">
    <location>
        <begin position="26"/>
        <end position="125"/>
    </location>
</feature>
<keyword evidence="3" id="KW-1185">Reference proteome</keyword>
<keyword evidence="1" id="KW-0732">Signal</keyword>
<organism evidence="2 3">
    <name type="scientific">Rhodobium gokarnense</name>
    <dbReference type="NCBI Taxonomy" id="364296"/>
    <lineage>
        <taxon>Bacteria</taxon>
        <taxon>Pseudomonadati</taxon>
        <taxon>Pseudomonadota</taxon>
        <taxon>Alphaproteobacteria</taxon>
        <taxon>Hyphomicrobiales</taxon>
        <taxon>Rhodobiaceae</taxon>
        <taxon>Rhodobium</taxon>
    </lineage>
</organism>
<accession>A0ABT3HGF8</accession>
<protein>
    <submittedName>
        <fullName evidence="2">Uncharacterized protein</fullName>
    </submittedName>
</protein>